<keyword evidence="5" id="KW-1133">Transmembrane helix</keyword>
<evidence type="ECO:0000313" key="8">
    <source>
        <dbReference type="Proteomes" id="UP000598297"/>
    </source>
</evidence>
<keyword evidence="8" id="KW-1185">Reference proteome</keyword>
<feature type="transmembrane region" description="Helical" evidence="5">
    <location>
        <begin position="127"/>
        <end position="145"/>
    </location>
</feature>
<evidence type="ECO:0000259" key="6">
    <source>
        <dbReference type="Pfam" id="PF07730"/>
    </source>
</evidence>
<sequence>MDLYTRGTVYFLVWWNVPIGMALTVTRPVRHAAPAALIIAVLLVSVAQGYWGTKATKAGFRVYLDDAPVPRRELLVSCALMVVQLAGLLVLGGLTGPTRFPLFPTALACAVLPLLVAYSLTVPVRISLVALLGVTAPLCGVLWLMNSGGRTLIAILITILVVGAWIAGTVRLSAWGLGVMYELRTARDVQARLAVAEERLRFGRDLHDVLGRNLAVVALKSELAVQLARRDRPEAVEQMIEVQRIAQDSQREVREVVRGYREVGLGAELAGAQGVLKAAGIDCRVLGTEAADALPPAVHAALGWVVREAATNVLRHGDADRCTVALRVTGQEPATAVLTVENNGAGQAPAPGASSGSGLVGLRERLSAVDGVLEAGPAAGGHFKLTAEVPLPGPTAPAVPRPGTAPHGTPAHQDRAGAAGTKKRSTR</sequence>
<dbReference type="PANTHER" id="PTHR24421">
    <property type="entry name" value="NITRATE/NITRITE SENSOR PROTEIN NARX-RELATED"/>
    <property type="match status" value="1"/>
</dbReference>
<dbReference type="Gene3D" id="1.20.5.1930">
    <property type="match status" value="1"/>
</dbReference>
<gene>
    <name evidence="7" type="ORF">GUY60_21330</name>
</gene>
<dbReference type="GO" id="GO:0000155">
    <property type="term" value="F:phosphorelay sensor kinase activity"/>
    <property type="evidence" value="ECO:0007669"/>
    <property type="project" value="InterPro"/>
</dbReference>
<dbReference type="GO" id="GO:0046983">
    <property type="term" value="F:protein dimerization activity"/>
    <property type="evidence" value="ECO:0007669"/>
    <property type="project" value="InterPro"/>
</dbReference>
<dbReference type="Gene3D" id="3.30.565.10">
    <property type="entry name" value="Histidine kinase-like ATPase, C-terminal domain"/>
    <property type="match status" value="1"/>
</dbReference>
<reference evidence="7" key="1">
    <citation type="submission" date="2020-01" db="EMBL/GenBank/DDBJ databases">
        <title>Whole-genome analyses of novel actinobacteria.</title>
        <authorList>
            <person name="Sahin N."/>
        </authorList>
    </citation>
    <scope>NUCLEOTIDE SEQUENCE</scope>
    <source>
        <strain evidence="7">YC537</strain>
    </source>
</reference>
<feature type="domain" description="Signal transduction histidine kinase subgroup 3 dimerisation and phosphoacceptor" evidence="6">
    <location>
        <begin position="198"/>
        <end position="264"/>
    </location>
</feature>
<evidence type="ECO:0000256" key="3">
    <source>
        <dbReference type="ARBA" id="ARBA00023012"/>
    </source>
</evidence>
<dbReference type="PANTHER" id="PTHR24421:SF63">
    <property type="entry name" value="SENSOR HISTIDINE KINASE DESK"/>
    <property type="match status" value="1"/>
</dbReference>
<feature type="transmembrane region" description="Helical" evidence="5">
    <location>
        <begin position="100"/>
        <end position="120"/>
    </location>
</feature>
<evidence type="ECO:0000256" key="5">
    <source>
        <dbReference type="SAM" id="Phobius"/>
    </source>
</evidence>
<name>A0A964XN76_9ACTN</name>
<evidence type="ECO:0000256" key="1">
    <source>
        <dbReference type="ARBA" id="ARBA00022679"/>
    </source>
</evidence>
<dbReference type="InterPro" id="IPR050482">
    <property type="entry name" value="Sensor_HK_TwoCompSys"/>
</dbReference>
<dbReference type="Pfam" id="PF07730">
    <property type="entry name" value="HisKA_3"/>
    <property type="match status" value="1"/>
</dbReference>
<feature type="compositionally biased region" description="Pro residues" evidence="4">
    <location>
        <begin position="391"/>
        <end position="400"/>
    </location>
</feature>
<evidence type="ECO:0000313" key="7">
    <source>
        <dbReference type="EMBL" id="NBE53916.1"/>
    </source>
</evidence>
<keyword evidence="1" id="KW-0808">Transferase</keyword>
<protein>
    <submittedName>
        <fullName evidence="7">Sensor histidine kinase</fullName>
    </submittedName>
</protein>
<dbReference type="SUPFAM" id="SSF55874">
    <property type="entry name" value="ATPase domain of HSP90 chaperone/DNA topoisomerase II/histidine kinase"/>
    <property type="match status" value="1"/>
</dbReference>
<dbReference type="OrthoDB" id="5241784at2"/>
<accession>A0A964XN76</accession>
<keyword evidence="5" id="KW-0812">Transmembrane</keyword>
<keyword evidence="2 7" id="KW-0418">Kinase</keyword>
<feature type="region of interest" description="Disordered" evidence="4">
    <location>
        <begin position="390"/>
        <end position="427"/>
    </location>
</feature>
<feature type="transmembrane region" description="Helical" evidence="5">
    <location>
        <begin position="7"/>
        <end position="26"/>
    </location>
</feature>
<dbReference type="CDD" id="cd16917">
    <property type="entry name" value="HATPase_UhpB-NarQ-NarX-like"/>
    <property type="match status" value="1"/>
</dbReference>
<evidence type="ECO:0000256" key="2">
    <source>
        <dbReference type="ARBA" id="ARBA00022777"/>
    </source>
</evidence>
<feature type="transmembrane region" description="Helical" evidence="5">
    <location>
        <begin position="74"/>
        <end position="94"/>
    </location>
</feature>
<feature type="transmembrane region" description="Helical" evidence="5">
    <location>
        <begin position="151"/>
        <end position="174"/>
    </location>
</feature>
<keyword evidence="5" id="KW-0472">Membrane</keyword>
<dbReference type="InterPro" id="IPR036890">
    <property type="entry name" value="HATPase_C_sf"/>
</dbReference>
<organism evidence="7 8">
    <name type="scientific">Streptomyces boluensis</name>
    <dbReference type="NCBI Taxonomy" id="1775135"/>
    <lineage>
        <taxon>Bacteria</taxon>
        <taxon>Bacillati</taxon>
        <taxon>Actinomycetota</taxon>
        <taxon>Actinomycetes</taxon>
        <taxon>Kitasatosporales</taxon>
        <taxon>Streptomycetaceae</taxon>
        <taxon>Streptomyces</taxon>
    </lineage>
</organism>
<dbReference type="InterPro" id="IPR011712">
    <property type="entry name" value="Sig_transdc_His_kin_sub3_dim/P"/>
</dbReference>
<dbReference type="AlphaFoldDB" id="A0A964XN76"/>
<feature type="transmembrane region" description="Helical" evidence="5">
    <location>
        <begin position="32"/>
        <end position="53"/>
    </location>
</feature>
<proteinExistence type="predicted"/>
<dbReference type="Proteomes" id="UP000598297">
    <property type="component" value="Unassembled WGS sequence"/>
</dbReference>
<dbReference type="EMBL" id="JAAAHS010000175">
    <property type="protein sequence ID" value="NBE53916.1"/>
    <property type="molecule type" value="Genomic_DNA"/>
</dbReference>
<keyword evidence="3" id="KW-0902">Two-component regulatory system</keyword>
<dbReference type="GO" id="GO:0016020">
    <property type="term" value="C:membrane"/>
    <property type="evidence" value="ECO:0007669"/>
    <property type="project" value="InterPro"/>
</dbReference>
<comment type="caution">
    <text evidence="7">The sequence shown here is derived from an EMBL/GenBank/DDBJ whole genome shotgun (WGS) entry which is preliminary data.</text>
</comment>
<evidence type="ECO:0000256" key="4">
    <source>
        <dbReference type="SAM" id="MobiDB-lite"/>
    </source>
</evidence>